<comment type="caution">
    <text evidence="2">The sequence shown here is derived from an EMBL/GenBank/DDBJ whole genome shotgun (WGS) entry which is preliminary data.</text>
</comment>
<sequence>MSSSSSPVASRSPSPSTSSSSSSEDSDVIRLNDNSRTSIVNDNSKQLLLQAATYLAQNQVQTAKMLAEEALRVNPRNPQAYEFIGDLMRNYLHNPQGALQFELAGILIERSLHKLVKIFKEISETFGDSKILRNCAQKILQLSESDQQRIQFYQYMVNKQLFEKKSLKKIYKQFVMSLKNIDNLMQQLELPENKNNIKMKMGLYSRILQQDIDFNDEKYVNLKQQITQVAIQAYEIKKIKIYQELIIMLKSFLSKIPSNLDLSLILSAAAVHVNLKQQECIEYCIPQLLKHLELQNALPENHQVIKNYLFGLTKISPKIAAHLSQKILLILPNDPEFHLISALSLAELGAKVDATKHFTQAVNESSLQNKPELSIQARLQLNTFLQNQNTPIETQLKILLPDHNSGTTFCSRETYLPTHENCFVKKFFITAKTGEDVVKQIVQTDLRVRTEAALSIFQSESYNKYTVLFQELVFIPLISCLMYQLYNQQKSPIIYIFELIDQVVSDSVKCMRYNTNMCECQAGNLIEMDSLHIQPKKHFYSYIHTDLLINKLQRVGIVKLALSLIDLPHATHSTYCSKSRQLLIIQLLLLHHKYELIQLTDSLYSTLHTNLLQLALETNHNDLAYRPTYEKAKAHPENAALIFQLVKLSQTSTQRQNCQKLLKRWGKKYNYLHLRTAQIIMNMRPKAILQKELIEEEYQRQPNDACLELHMINMYSQLAQSKTVKNREEIQAKVIEHLHKYMDQPETAEYYYNLATVLMNQFGLFAKAAQIFWGLLGQNNGTVSSVISMSVNPELKKCIAFNLQLLLQIQDDDVGAQMVIDQYLTE</sequence>
<proteinExistence type="predicted"/>
<dbReference type="InterPro" id="IPR011990">
    <property type="entry name" value="TPR-like_helical_dom_sf"/>
</dbReference>
<keyword evidence="4" id="KW-1185">Reference proteome</keyword>
<evidence type="ECO:0000313" key="2">
    <source>
        <dbReference type="EMBL" id="CAI9956146.1"/>
    </source>
</evidence>
<organism evidence="2">
    <name type="scientific">Hexamita inflata</name>
    <dbReference type="NCBI Taxonomy" id="28002"/>
    <lineage>
        <taxon>Eukaryota</taxon>
        <taxon>Metamonada</taxon>
        <taxon>Diplomonadida</taxon>
        <taxon>Hexamitidae</taxon>
        <taxon>Hexamitinae</taxon>
        <taxon>Hexamita</taxon>
    </lineage>
</organism>
<gene>
    <name evidence="3" type="ORF">HINF_LOCUS24579</name>
    <name evidence="2" type="ORF">HINF_LOCUS43791</name>
</gene>
<evidence type="ECO:0000313" key="3">
    <source>
        <dbReference type="EMBL" id="CAL6015087.1"/>
    </source>
</evidence>
<evidence type="ECO:0000256" key="1">
    <source>
        <dbReference type="SAM" id="MobiDB-lite"/>
    </source>
</evidence>
<dbReference type="SUPFAM" id="SSF48452">
    <property type="entry name" value="TPR-like"/>
    <property type="match status" value="1"/>
</dbReference>
<feature type="compositionally biased region" description="Low complexity" evidence="1">
    <location>
        <begin position="1"/>
        <end position="23"/>
    </location>
</feature>
<dbReference type="EMBL" id="CAXDID020000072">
    <property type="protein sequence ID" value="CAL6015087.1"/>
    <property type="molecule type" value="Genomic_DNA"/>
</dbReference>
<reference evidence="3 4" key="2">
    <citation type="submission" date="2024-07" db="EMBL/GenBank/DDBJ databases">
        <authorList>
            <person name="Akdeniz Z."/>
        </authorList>
    </citation>
    <scope>NUCLEOTIDE SEQUENCE [LARGE SCALE GENOMIC DNA]</scope>
</reference>
<dbReference type="AlphaFoldDB" id="A0AA86QBR7"/>
<dbReference type="EMBL" id="CATOUU010000871">
    <property type="protein sequence ID" value="CAI9956146.1"/>
    <property type="molecule type" value="Genomic_DNA"/>
</dbReference>
<reference evidence="2" key="1">
    <citation type="submission" date="2023-06" db="EMBL/GenBank/DDBJ databases">
        <authorList>
            <person name="Kurt Z."/>
        </authorList>
    </citation>
    <scope>NUCLEOTIDE SEQUENCE</scope>
</reference>
<feature type="region of interest" description="Disordered" evidence="1">
    <location>
        <begin position="1"/>
        <end position="30"/>
    </location>
</feature>
<evidence type="ECO:0000313" key="4">
    <source>
        <dbReference type="Proteomes" id="UP001642409"/>
    </source>
</evidence>
<dbReference type="Proteomes" id="UP001642409">
    <property type="component" value="Unassembled WGS sequence"/>
</dbReference>
<name>A0AA86QBR7_9EUKA</name>
<accession>A0AA86QBR7</accession>
<protein>
    <submittedName>
        <fullName evidence="2">Uncharacterized protein</fullName>
    </submittedName>
</protein>